<gene>
    <name evidence="2" type="ORF">S03H2_28082</name>
</gene>
<comment type="caution">
    <text evidence="2">The sequence shown here is derived from an EMBL/GenBank/DDBJ whole genome shotgun (WGS) entry which is preliminary data.</text>
</comment>
<dbReference type="AlphaFoldDB" id="X1I961"/>
<feature type="coiled-coil region" evidence="1">
    <location>
        <begin position="19"/>
        <end position="53"/>
    </location>
</feature>
<evidence type="ECO:0000256" key="1">
    <source>
        <dbReference type="SAM" id="Coils"/>
    </source>
</evidence>
<sequence>MRKLRDLAREIVSVSEGEIERREKLILELRRELEKVRQELAVAKSQQRAVRSEKCKGCIYKLTALKVLEKGEEVK</sequence>
<protein>
    <submittedName>
        <fullName evidence="2">Uncharacterized protein</fullName>
    </submittedName>
</protein>
<dbReference type="EMBL" id="BARU01016915">
    <property type="protein sequence ID" value="GAH54108.1"/>
    <property type="molecule type" value="Genomic_DNA"/>
</dbReference>
<name>X1I961_9ZZZZ</name>
<reference evidence="2" key="1">
    <citation type="journal article" date="2014" name="Front. Microbiol.">
        <title>High frequency of phylogenetically diverse reductive dehalogenase-homologous genes in deep subseafloor sedimentary metagenomes.</title>
        <authorList>
            <person name="Kawai M."/>
            <person name="Futagami T."/>
            <person name="Toyoda A."/>
            <person name="Takaki Y."/>
            <person name="Nishi S."/>
            <person name="Hori S."/>
            <person name="Arai W."/>
            <person name="Tsubouchi T."/>
            <person name="Morono Y."/>
            <person name="Uchiyama I."/>
            <person name="Ito T."/>
            <person name="Fujiyama A."/>
            <person name="Inagaki F."/>
            <person name="Takami H."/>
        </authorList>
    </citation>
    <scope>NUCLEOTIDE SEQUENCE</scope>
    <source>
        <strain evidence="2">Expedition CK06-06</strain>
    </source>
</reference>
<evidence type="ECO:0000313" key="2">
    <source>
        <dbReference type="EMBL" id="GAH54108.1"/>
    </source>
</evidence>
<organism evidence="2">
    <name type="scientific">marine sediment metagenome</name>
    <dbReference type="NCBI Taxonomy" id="412755"/>
    <lineage>
        <taxon>unclassified sequences</taxon>
        <taxon>metagenomes</taxon>
        <taxon>ecological metagenomes</taxon>
    </lineage>
</organism>
<accession>X1I961</accession>
<keyword evidence="1" id="KW-0175">Coiled coil</keyword>
<proteinExistence type="predicted"/>